<protein>
    <submittedName>
        <fullName evidence="2">Uncharacterized protein</fullName>
    </submittedName>
</protein>
<feature type="compositionally biased region" description="Polar residues" evidence="1">
    <location>
        <begin position="123"/>
        <end position="134"/>
    </location>
</feature>
<dbReference type="InParanoid" id="A0A7J8I8R6"/>
<organism evidence="2 3">
    <name type="scientific">Molossus molossus</name>
    <name type="common">Pallas' mastiff bat</name>
    <name type="synonym">Vespertilio molossus</name>
    <dbReference type="NCBI Taxonomy" id="27622"/>
    <lineage>
        <taxon>Eukaryota</taxon>
        <taxon>Metazoa</taxon>
        <taxon>Chordata</taxon>
        <taxon>Craniata</taxon>
        <taxon>Vertebrata</taxon>
        <taxon>Euteleostomi</taxon>
        <taxon>Mammalia</taxon>
        <taxon>Eutheria</taxon>
        <taxon>Laurasiatheria</taxon>
        <taxon>Chiroptera</taxon>
        <taxon>Yangochiroptera</taxon>
        <taxon>Molossidae</taxon>
        <taxon>Molossus</taxon>
    </lineage>
</organism>
<dbReference type="EMBL" id="JACASF010000004">
    <property type="protein sequence ID" value="KAF6480650.1"/>
    <property type="molecule type" value="Genomic_DNA"/>
</dbReference>
<sequence length="134" mass="14838">MLANRSIFYHSSSKNPSTLIGLVLDTFSLNHGGCDCPGLHIHHRRMGRSHLPAKDVDWSGRRDVSSRRTGMYSRRPRKGEGKYVHVTALVSAHKIEFGGGALPTGLGSKAMHDQTCTHRSPSDRSNPQIYQFSP</sequence>
<gene>
    <name evidence="2" type="ORF">HJG59_010519</name>
</gene>
<evidence type="ECO:0000313" key="2">
    <source>
        <dbReference type="EMBL" id="KAF6480650.1"/>
    </source>
</evidence>
<evidence type="ECO:0000256" key="1">
    <source>
        <dbReference type="SAM" id="MobiDB-lite"/>
    </source>
</evidence>
<feature type="compositionally biased region" description="Basic and acidic residues" evidence="1">
    <location>
        <begin position="110"/>
        <end position="122"/>
    </location>
</feature>
<dbReference type="Proteomes" id="UP000550707">
    <property type="component" value="Unassembled WGS sequence"/>
</dbReference>
<evidence type="ECO:0000313" key="3">
    <source>
        <dbReference type="Proteomes" id="UP000550707"/>
    </source>
</evidence>
<proteinExistence type="predicted"/>
<feature type="region of interest" description="Disordered" evidence="1">
    <location>
        <begin position="59"/>
        <end position="78"/>
    </location>
</feature>
<accession>A0A7J8I8R6</accession>
<comment type="caution">
    <text evidence="2">The sequence shown here is derived from an EMBL/GenBank/DDBJ whole genome shotgun (WGS) entry which is preliminary data.</text>
</comment>
<name>A0A7J8I8R6_MOLMO</name>
<keyword evidence="3" id="KW-1185">Reference proteome</keyword>
<dbReference type="AlphaFoldDB" id="A0A7J8I8R6"/>
<feature type="region of interest" description="Disordered" evidence="1">
    <location>
        <begin position="103"/>
        <end position="134"/>
    </location>
</feature>
<reference evidence="2 3" key="1">
    <citation type="journal article" date="2020" name="Nature">
        <title>Six reference-quality genomes reveal evolution of bat adaptations.</title>
        <authorList>
            <person name="Jebb D."/>
            <person name="Huang Z."/>
            <person name="Pippel M."/>
            <person name="Hughes G.M."/>
            <person name="Lavrichenko K."/>
            <person name="Devanna P."/>
            <person name="Winkler S."/>
            <person name="Jermiin L.S."/>
            <person name="Skirmuntt E.C."/>
            <person name="Katzourakis A."/>
            <person name="Burkitt-Gray L."/>
            <person name="Ray D.A."/>
            <person name="Sullivan K.A.M."/>
            <person name="Roscito J.G."/>
            <person name="Kirilenko B.M."/>
            <person name="Davalos L.M."/>
            <person name="Corthals A.P."/>
            <person name="Power M.L."/>
            <person name="Jones G."/>
            <person name="Ransome R.D."/>
            <person name="Dechmann D.K.N."/>
            <person name="Locatelli A.G."/>
            <person name="Puechmaille S.J."/>
            <person name="Fedrigo O."/>
            <person name="Jarvis E.D."/>
            <person name="Hiller M."/>
            <person name="Vernes S.C."/>
            <person name="Myers E.W."/>
            <person name="Teeling E.C."/>
        </authorList>
    </citation>
    <scope>NUCLEOTIDE SEQUENCE [LARGE SCALE GENOMIC DNA]</scope>
    <source>
        <strain evidence="2">MMolMol1</strain>
        <tissue evidence="2">Muscle</tissue>
    </source>
</reference>